<sequence>MSHLSFCAGTVAAAVADAFVDVDVAATGVGEAAQDGRGGRARAVVQREADAVEVGFEVPRRLDFVFPRPHKVVCREEGSDAPFEDGETLDAVESLERRNGDHTKEVFEDEDSQNDGDEVAEERRARHEDSRNGQVEEGHKQGRDVVGGVDVCCWGTDRLEAAMGGDEGKHPAGRAEDGCVEDGFVGEAELHKDVLRDGVGDAGDGA</sequence>
<evidence type="ECO:0000313" key="3">
    <source>
        <dbReference type="EMBL" id="GAV29019.1"/>
    </source>
</evidence>
<feature type="compositionally biased region" description="Basic and acidic residues" evidence="1">
    <location>
        <begin position="96"/>
        <end position="106"/>
    </location>
</feature>
<protein>
    <submittedName>
        <fullName evidence="3">Uncharacterized protein</fullName>
    </submittedName>
</protein>
<evidence type="ECO:0000256" key="2">
    <source>
        <dbReference type="SAM" id="SignalP"/>
    </source>
</evidence>
<dbReference type="Proteomes" id="UP000186136">
    <property type="component" value="Unassembled WGS sequence"/>
</dbReference>
<name>A0A1Q2YHJ9_9ASCO</name>
<reference evidence="3 4" key="1">
    <citation type="submission" date="2016-08" db="EMBL/GenBank/DDBJ databases">
        <title>Whole genome shotgun sequence of Pichia membranifaciens KS47-1.</title>
        <authorList>
            <person name="Konishi M."/>
            <person name="Ishida M."/>
            <person name="Arakawa T."/>
            <person name="Kato Y."/>
            <person name="Horiuchi J."/>
        </authorList>
    </citation>
    <scope>NUCLEOTIDE SEQUENCE [LARGE SCALE GENOMIC DNA]</scope>
    <source>
        <strain evidence="3 4">KS47-1</strain>
    </source>
</reference>
<gene>
    <name evidence="3" type="ORF">PMKS-002498</name>
</gene>
<proteinExistence type="predicted"/>
<dbReference type="EMBL" id="BDGI01000095">
    <property type="protein sequence ID" value="GAV29019.1"/>
    <property type="molecule type" value="Genomic_DNA"/>
</dbReference>
<keyword evidence="2" id="KW-0732">Signal</keyword>
<comment type="caution">
    <text evidence="3">The sequence shown here is derived from an EMBL/GenBank/DDBJ whole genome shotgun (WGS) entry which is preliminary data.</text>
</comment>
<evidence type="ECO:0000256" key="1">
    <source>
        <dbReference type="SAM" id="MobiDB-lite"/>
    </source>
</evidence>
<feature type="signal peptide" evidence="2">
    <location>
        <begin position="1"/>
        <end position="18"/>
    </location>
</feature>
<feature type="compositionally biased region" description="Acidic residues" evidence="1">
    <location>
        <begin position="107"/>
        <end position="120"/>
    </location>
</feature>
<evidence type="ECO:0000313" key="4">
    <source>
        <dbReference type="Proteomes" id="UP000186136"/>
    </source>
</evidence>
<organism evidence="3 4">
    <name type="scientific">Pichia membranifaciens</name>
    <dbReference type="NCBI Taxonomy" id="4926"/>
    <lineage>
        <taxon>Eukaryota</taxon>
        <taxon>Fungi</taxon>
        <taxon>Dikarya</taxon>
        <taxon>Ascomycota</taxon>
        <taxon>Saccharomycotina</taxon>
        <taxon>Pichiomycetes</taxon>
        <taxon>Pichiales</taxon>
        <taxon>Pichiaceae</taxon>
        <taxon>Pichia</taxon>
    </lineage>
</organism>
<accession>A0A1Q2YHJ9</accession>
<feature type="compositionally biased region" description="Basic and acidic residues" evidence="1">
    <location>
        <begin position="121"/>
        <end position="142"/>
    </location>
</feature>
<feature type="chain" id="PRO_5012840242" evidence="2">
    <location>
        <begin position="19"/>
        <end position="206"/>
    </location>
</feature>
<keyword evidence="4" id="KW-1185">Reference proteome</keyword>
<feature type="region of interest" description="Disordered" evidence="1">
    <location>
        <begin position="96"/>
        <end position="142"/>
    </location>
</feature>
<dbReference type="AlphaFoldDB" id="A0A1Q2YHJ9"/>